<comment type="caution">
    <text evidence="1">The sequence shown here is derived from an EMBL/GenBank/DDBJ whole genome shotgun (WGS) entry which is preliminary data.</text>
</comment>
<proteinExistence type="predicted"/>
<reference evidence="1 2" key="1">
    <citation type="submission" date="2019-07" db="EMBL/GenBank/DDBJ databases">
        <title>Whole genome shotgun sequence of Deinococcus cellulosilyticus NBRC 106333.</title>
        <authorList>
            <person name="Hosoyama A."/>
            <person name="Uohara A."/>
            <person name="Ohji S."/>
            <person name="Ichikawa N."/>
        </authorList>
    </citation>
    <scope>NUCLEOTIDE SEQUENCE [LARGE SCALE GENOMIC DNA]</scope>
    <source>
        <strain evidence="1 2">NBRC 106333</strain>
    </source>
</reference>
<protein>
    <submittedName>
        <fullName evidence="1">Uncharacterized protein</fullName>
    </submittedName>
</protein>
<keyword evidence="2" id="KW-1185">Reference proteome</keyword>
<accession>A0A511N4J0</accession>
<dbReference type="Proteomes" id="UP000321306">
    <property type="component" value="Unassembled WGS sequence"/>
</dbReference>
<organism evidence="1 2">
    <name type="scientific">Deinococcus cellulosilyticus (strain DSM 18568 / NBRC 106333 / KACC 11606 / 5516J-15)</name>
    <dbReference type="NCBI Taxonomy" id="1223518"/>
    <lineage>
        <taxon>Bacteria</taxon>
        <taxon>Thermotogati</taxon>
        <taxon>Deinococcota</taxon>
        <taxon>Deinococci</taxon>
        <taxon>Deinococcales</taxon>
        <taxon>Deinococcaceae</taxon>
        <taxon>Deinococcus</taxon>
    </lineage>
</organism>
<name>A0A511N4J0_DEIC1</name>
<gene>
    <name evidence="1" type="ORF">DC3_29810</name>
</gene>
<evidence type="ECO:0000313" key="1">
    <source>
        <dbReference type="EMBL" id="GEM47346.1"/>
    </source>
</evidence>
<dbReference type="AlphaFoldDB" id="A0A511N4J0"/>
<sequence>MALDLLRTAGYSRTVQSEPEQGAEDLVLRYQRPDLTLLLEFSDYRWRLEGVHVTISVVAAGGQHFGQDDLNAACPATPDQDLWTWLSALAQTHLMEDTADFLELVSQKHAEKVHRWQQEQEADLERYRQLALKIEEYPSGTLFLLPNTPEALGEDFWRHFPDHPTREQQPEVWLVVCGLGELIAPDHESALDVLGLRDG</sequence>
<dbReference type="EMBL" id="BJXB01000013">
    <property type="protein sequence ID" value="GEM47346.1"/>
    <property type="molecule type" value="Genomic_DNA"/>
</dbReference>
<evidence type="ECO:0000313" key="2">
    <source>
        <dbReference type="Proteomes" id="UP000321306"/>
    </source>
</evidence>